<dbReference type="GO" id="GO:0016020">
    <property type="term" value="C:membrane"/>
    <property type="evidence" value="ECO:0007669"/>
    <property type="project" value="InterPro"/>
</dbReference>
<dbReference type="PRINTS" id="PR00344">
    <property type="entry name" value="BCTRLSENSOR"/>
</dbReference>
<evidence type="ECO:0000313" key="6">
    <source>
        <dbReference type="Proteomes" id="UP000564385"/>
    </source>
</evidence>
<name>A0A852VGC8_9BACT</name>
<feature type="transmembrane region" description="Helical" evidence="3">
    <location>
        <begin position="49"/>
        <end position="68"/>
    </location>
</feature>
<feature type="transmembrane region" description="Helical" evidence="3">
    <location>
        <begin position="195"/>
        <end position="216"/>
    </location>
</feature>
<organism evidence="5 6">
    <name type="scientific">Tunturiibacter lichenicola</name>
    <dbReference type="NCBI Taxonomy" id="2051959"/>
    <lineage>
        <taxon>Bacteria</taxon>
        <taxon>Pseudomonadati</taxon>
        <taxon>Acidobacteriota</taxon>
        <taxon>Terriglobia</taxon>
        <taxon>Terriglobales</taxon>
        <taxon>Acidobacteriaceae</taxon>
        <taxon>Tunturiibacter</taxon>
    </lineage>
</organism>
<keyword evidence="3" id="KW-0812">Transmembrane</keyword>
<feature type="transmembrane region" description="Helical" evidence="3">
    <location>
        <begin position="80"/>
        <end position="103"/>
    </location>
</feature>
<keyword evidence="5" id="KW-0418">Kinase</keyword>
<reference evidence="5 6" key="1">
    <citation type="submission" date="2020-07" db="EMBL/GenBank/DDBJ databases">
        <title>Genomic Encyclopedia of Type Strains, Phase IV (KMG-V): Genome sequencing to study the core and pangenomes of soil and plant-associated prokaryotes.</title>
        <authorList>
            <person name="Whitman W."/>
        </authorList>
    </citation>
    <scope>NUCLEOTIDE SEQUENCE [LARGE SCALE GENOMIC DNA]</scope>
    <source>
        <strain evidence="5 6">M8UP22</strain>
    </source>
</reference>
<dbReference type="SUPFAM" id="SSF55874">
    <property type="entry name" value="ATPase domain of HSP90 chaperone/DNA topoisomerase II/histidine kinase"/>
    <property type="match status" value="1"/>
</dbReference>
<dbReference type="GO" id="GO:0000155">
    <property type="term" value="F:phosphorelay sensor kinase activity"/>
    <property type="evidence" value="ECO:0007669"/>
    <property type="project" value="InterPro"/>
</dbReference>
<keyword evidence="3" id="KW-1133">Transmembrane helix</keyword>
<comment type="caution">
    <text evidence="5">The sequence shown here is derived from an EMBL/GenBank/DDBJ whole genome shotgun (WGS) entry which is preliminary data.</text>
</comment>
<sequence>MTQPDPKLILITLLIELGVAAAFSSSLARSNRFKNLLLLSRRTPRQTMWLVIIICVPLTLGVWVRTTVPNFLAADLSLEITILLGILVGPLAAMAGGATLAIPAVLHHEYWALPVNLAIAAIAGAFGRFADPEDVWSFSPMIDLSIYRWVTRNLRRPQLDRQILLLLLVATMQLGTSALSHYFPHRYFELNSREWWVQLLICATAPIVVGIPLKIWNAIRVERKLEEQGRLLLEARLDALQRQINPHFLFNTLNSITSLVRSQPELAREMIVKLANILRVLLKDREAFLPLREELRFTDDYLDIEVVRFGDKLKVVKEIADDTLDIVVPGMLLQPLIENSIKHGLEPRISGGTVTIRSRITQEKRLMVEVEDDGVGMAPDRIDVSLVSGLVRPGNGIGVRNVRERMQVLYGDLAAVEINSRPGRGTKVTLLMPILDAGAEAWGPIGGAAGQAISHLVEDAVRAMTRS</sequence>
<dbReference type="Pfam" id="PF06580">
    <property type="entry name" value="His_kinase"/>
    <property type="match status" value="1"/>
</dbReference>
<dbReference type="InterPro" id="IPR004358">
    <property type="entry name" value="Sig_transdc_His_kin-like_C"/>
</dbReference>
<keyword evidence="3" id="KW-0472">Membrane</keyword>
<evidence type="ECO:0000313" key="5">
    <source>
        <dbReference type="EMBL" id="NYF90079.1"/>
    </source>
</evidence>
<dbReference type="InterPro" id="IPR010559">
    <property type="entry name" value="Sig_transdc_His_kin_internal"/>
</dbReference>
<evidence type="ECO:0000256" key="3">
    <source>
        <dbReference type="SAM" id="Phobius"/>
    </source>
</evidence>
<evidence type="ECO:0000256" key="1">
    <source>
        <dbReference type="ARBA" id="ARBA00000085"/>
    </source>
</evidence>
<dbReference type="Proteomes" id="UP000564385">
    <property type="component" value="Unassembled WGS sequence"/>
</dbReference>
<dbReference type="PROSITE" id="PS50109">
    <property type="entry name" value="HIS_KIN"/>
    <property type="match status" value="1"/>
</dbReference>
<dbReference type="InterPro" id="IPR005467">
    <property type="entry name" value="His_kinase_dom"/>
</dbReference>
<proteinExistence type="predicted"/>
<dbReference type="Pfam" id="PF02518">
    <property type="entry name" value="HATPase_c"/>
    <property type="match status" value="1"/>
</dbReference>
<dbReference type="InterPro" id="IPR003594">
    <property type="entry name" value="HATPase_dom"/>
</dbReference>
<dbReference type="AlphaFoldDB" id="A0A852VGC8"/>
<dbReference type="SMART" id="SM00387">
    <property type="entry name" value="HATPase_c"/>
    <property type="match status" value="1"/>
</dbReference>
<dbReference type="Gene3D" id="3.30.565.10">
    <property type="entry name" value="Histidine kinase-like ATPase, C-terminal domain"/>
    <property type="match status" value="1"/>
</dbReference>
<accession>A0A852VGC8</accession>
<dbReference type="PANTHER" id="PTHR34220:SF7">
    <property type="entry name" value="SENSOR HISTIDINE KINASE YPDA"/>
    <property type="match status" value="1"/>
</dbReference>
<feature type="domain" description="Histidine kinase" evidence="4">
    <location>
        <begin position="332"/>
        <end position="436"/>
    </location>
</feature>
<evidence type="ECO:0000259" key="4">
    <source>
        <dbReference type="PROSITE" id="PS50109"/>
    </source>
</evidence>
<dbReference type="InterPro" id="IPR050640">
    <property type="entry name" value="Bact_2-comp_sensor_kinase"/>
</dbReference>
<dbReference type="PANTHER" id="PTHR34220">
    <property type="entry name" value="SENSOR HISTIDINE KINASE YPDA"/>
    <property type="match status" value="1"/>
</dbReference>
<gene>
    <name evidence="5" type="ORF">HDF08_002146</name>
</gene>
<dbReference type="EMBL" id="JACCCU010000001">
    <property type="protein sequence ID" value="NYF90079.1"/>
    <property type="molecule type" value="Genomic_DNA"/>
</dbReference>
<evidence type="ECO:0000256" key="2">
    <source>
        <dbReference type="ARBA" id="ARBA00012438"/>
    </source>
</evidence>
<dbReference type="EC" id="2.7.13.3" evidence="2"/>
<comment type="catalytic activity">
    <reaction evidence="1">
        <text>ATP + protein L-histidine = ADP + protein N-phospho-L-histidine.</text>
        <dbReference type="EC" id="2.7.13.3"/>
    </reaction>
</comment>
<protein>
    <recommendedName>
        <fullName evidence="2">histidine kinase</fullName>
        <ecNumber evidence="2">2.7.13.3</ecNumber>
    </recommendedName>
</protein>
<feature type="transmembrane region" description="Helical" evidence="3">
    <location>
        <begin position="163"/>
        <end position="183"/>
    </location>
</feature>
<dbReference type="InterPro" id="IPR036890">
    <property type="entry name" value="HATPase_C_sf"/>
</dbReference>
<feature type="transmembrane region" description="Helical" evidence="3">
    <location>
        <begin position="6"/>
        <end position="28"/>
    </location>
</feature>
<keyword evidence="5" id="KW-0808">Transferase</keyword>